<comment type="caution">
    <text evidence="2">The sequence shown here is derived from an EMBL/GenBank/DDBJ whole genome shotgun (WGS) entry which is preliminary data.</text>
</comment>
<dbReference type="SUPFAM" id="SSF46785">
    <property type="entry name" value="Winged helix' DNA-binding domain"/>
    <property type="match status" value="1"/>
</dbReference>
<dbReference type="Proteomes" id="UP000466523">
    <property type="component" value="Unassembled WGS sequence"/>
</dbReference>
<dbReference type="InterPro" id="IPR036390">
    <property type="entry name" value="WH_DNA-bd_sf"/>
</dbReference>
<accession>A0A7K3LFE7</accession>
<dbReference type="GO" id="GO:0006950">
    <property type="term" value="P:response to stress"/>
    <property type="evidence" value="ECO:0007669"/>
    <property type="project" value="TreeGrafter"/>
</dbReference>
<name>A0A7K3LFE7_9MYCO</name>
<organism evidence="2 3">
    <name type="scientific">Mycolicibacter kumamotonensis</name>
    <dbReference type="NCBI Taxonomy" id="354243"/>
    <lineage>
        <taxon>Bacteria</taxon>
        <taxon>Bacillati</taxon>
        <taxon>Actinomycetota</taxon>
        <taxon>Actinomycetes</taxon>
        <taxon>Mycobacteriales</taxon>
        <taxon>Mycobacteriaceae</taxon>
        <taxon>Mycolicibacter</taxon>
    </lineage>
</organism>
<feature type="domain" description="HTH marR-type" evidence="1">
    <location>
        <begin position="10"/>
        <end position="146"/>
    </location>
</feature>
<dbReference type="EMBL" id="JAACYR010000075">
    <property type="protein sequence ID" value="NDJ91091.1"/>
    <property type="molecule type" value="Genomic_DNA"/>
</dbReference>
<dbReference type="InterPro" id="IPR039422">
    <property type="entry name" value="MarR/SlyA-like"/>
</dbReference>
<dbReference type="Gene3D" id="1.10.10.10">
    <property type="entry name" value="Winged helix-like DNA-binding domain superfamily/Winged helix DNA-binding domain"/>
    <property type="match status" value="1"/>
</dbReference>
<dbReference type="PROSITE" id="PS50995">
    <property type="entry name" value="HTH_MARR_2"/>
    <property type="match status" value="1"/>
</dbReference>
<gene>
    <name evidence="2" type="ORF">GWR20_18380</name>
</gene>
<sequence>MDTEWLSEEEHRMWRAYLDSTRLLLRALDRQLATDSAITLSDFEILVLLSESPGYRMRMNELAEMTATTRSGVTRAVKRLTEAGWVRQVKCDEDKRGLYAELTESGHDKLKQAAPGHVQAVRANLFDLLSPREVERFAHSYAQIRDNLVERSGPS</sequence>
<proteinExistence type="predicted"/>
<reference evidence="2 3" key="1">
    <citation type="submission" date="2020-01" db="EMBL/GenBank/DDBJ databases">
        <authorList>
            <person name="Sanchez-Estrada R."/>
            <person name="Gonzalez-Y-Merchand J.A."/>
            <person name="Rivera-Gutierrez S."/>
        </authorList>
    </citation>
    <scope>NUCLEOTIDE SEQUENCE [LARGE SCALE GENOMIC DNA]</scope>
    <source>
        <strain evidence="2 3">CST 7247</strain>
    </source>
</reference>
<dbReference type="PANTHER" id="PTHR33164">
    <property type="entry name" value="TRANSCRIPTIONAL REGULATOR, MARR FAMILY"/>
    <property type="match status" value="1"/>
</dbReference>
<dbReference type="Pfam" id="PF12802">
    <property type="entry name" value="MarR_2"/>
    <property type="match status" value="1"/>
</dbReference>
<evidence type="ECO:0000259" key="1">
    <source>
        <dbReference type="PROSITE" id="PS50995"/>
    </source>
</evidence>
<dbReference type="PRINTS" id="PR00598">
    <property type="entry name" value="HTHMARR"/>
</dbReference>
<dbReference type="InterPro" id="IPR000835">
    <property type="entry name" value="HTH_MarR-typ"/>
</dbReference>
<dbReference type="GO" id="GO:0003700">
    <property type="term" value="F:DNA-binding transcription factor activity"/>
    <property type="evidence" value="ECO:0007669"/>
    <property type="project" value="InterPro"/>
</dbReference>
<dbReference type="RefSeq" id="WP_162112918.1">
    <property type="nucleotide sequence ID" value="NZ_JAACYR010000075.1"/>
</dbReference>
<dbReference type="AlphaFoldDB" id="A0A7K3LFE7"/>
<evidence type="ECO:0000313" key="3">
    <source>
        <dbReference type="Proteomes" id="UP000466523"/>
    </source>
</evidence>
<dbReference type="SMART" id="SM00347">
    <property type="entry name" value="HTH_MARR"/>
    <property type="match status" value="1"/>
</dbReference>
<dbReference type="InterPro" id="IPR036388">
    <property type="entry name" value="WH-like_DNA-bd_sf"/>
</dbReference>
<evidence type="ECO:0000313" key="2">
    <source>
        <dbReference type="EMBL" id="NDJ91091.1"/>
    </source>
</evidence>
<protein>
    <submittedName>
        <fullName evidence="2">MarR family transcriptional regulator</fullName>
    </submittedName>
</protein>
<dbReference type="PANTHER" id="PTHR33164:SF99">
    <property type="entry name" value="MARR FAMILY REGULATORY PROTEIN"/>
    <property type="match status" value="1"/>
</dbReference>